<dbReference type="WBParaSite" id="ALUE_0001495001-mRNA-1">
    <property type="protein sequence ID" value="ALUE_0001495001-mRNA-1"/>
    <property type="gene ID" value="ALUE_0001495001"/>
</dbReference>
<keyword evidence="5" id="KW-1185">Reference proteome</keyword>
<dbReference type="PROSITE" id="PS51221">
    <property type="entry name" value="TTL"/>
    <property type="match status" value="1"/>
</dbReference>
<dbReference type="PANTHER" id="PTHR12241:SF154">
    <property type="entry name" value="TUBULIN POLYGLUTAMYLASE TTLL11"/>
    <property type="match status" value="1"/>
</dbReference>
<evidence type="ECO:0000256" key="3">
    <source>
        <dbReference type="ARBA" id="ARBA00022741"/>
    </source>
</evidence>
<proteinExistence type="inferred from homology"/>
<accession>A0A0M3IB93</accession>
<dbReference type="Proteomes" id="UP000036681">
    <property type="component" value="Unplaced"/>
</dbReference>
<sequence>MGCATSNIQSRYTDGTFLEQSAKLTNTIDVLPYSPPTEPVAFMEKQKSELTVDNRGSWQGAFMSHSIARTFSIDTSRAKTNAQVVSLCAQQLGLQEYPEGRSDGKPCDIYWHNVVYQDMKAIVADVNARVNKFPGMTDLSKKISLSRAIASMRRLFPDEYEFYPKSWFLPAQLDEFIDYCDSIYVSADEEDCAEPQPKWFIVKPDDGAQGTGIYLINSPSQLKDTSAKQLIQEYIADPFLMGDGLKFDFRVYAVIKSINPLSLHVAREGSKRLLSTVFHQMEARGVKTKRLWHNIKLIIVKTILAMVPEIMLFYEHYFYDAPGPQCFQIMGFDILVTKELKPILLEVNSAPSLTIDHTLPMPNEEEIENVEPPRIRSVVDEVIKIPLVMDTILLVLDLIDDVYSARSIRL</sequence>
<dbReference type="GO" id="GO:0015631">
    <property type="term" value="F:tubulin binding"/>
    <property type="evidence" value="ECO:0007669"/>
    <property type="project" value="TreeGrafter"/>
</dbReference>
<dbReference type="GO" id="GO:0005524">
    <property type="term" value="F:ATP binding"/>
    <property type="evidence" value="ECO:0007669"/>
    <property type="project" value="UniProtKB-KW"/>
</dbReference>
<dbReference type="GO" id="GO:0000226">
    <property type="term" value="P:microtubule cytoskeleton organization"/>
    <property type="evidence" value="ECO:0007669"/>
    <property type="project" value="TreeGrafter"/>
</dbReference>
<evidence type="ECO:0000256" key="2">
    <source>
        <dbReference type="ARBA" id="ARBA00022598"/>
    </source>
</evidence>
<comment type="similarity">
    <text evidence="1">Belongs to the tubulin--tyrosine ligase family.</text>
</comment>
<evidence type="ECO:0000256" key="4">
    <source>
        <dbReference type="ARBA" id="ARBA00022840"/>
    </source>
</evidence>
<dbReference type="AlphaFoldDB" id="A0A0M3IB93"/>
<name>A0A0M3IB93_ASCLU</name>
<keyword evidence="3" id="KW-0547">Nucleotide-binding</keyword>
<dbReference type="PANTHER" id="PTHR12241">
    <property type="entry name" value="TUBULIN POLYGLUTAMYLASE"/>
    <property type="match status" value="1"/>
</dbReference>
<dbReference type="SUPFAM" id="SSF56059">
    <property type="entry name" value="Glutathione synthetase ATP-binding domain-like"/>
    <property type="match status" value="1"/>
</dbReference>
<keyword evidence="2" id="KW-0436">Ligase</keyword>
<dbReference type="Pfam" id="PF03133">
    <property type="entry name" value="TTL"/>
    <property type="match status" value="2"/>
</dbReference>
<reference evidence="6" key="1">
    <citation type="submission" date="2016-05" db="UniProtKB">
        <authorList>
            <consortium name="WormBaseParasite"/>
        </authorList>
    </citation>
    <scope>IDENTIFICATION</scope>
</reference>
<dbReference type="GO" id="GO:0019098">
    <property type="term" value="P:reproductive behavior"/>
    <property type="evidence" value="ECO:0007669"/>
    <property type="project" value="UniProtKB-ARBA"/>
</dbReference>
<keyword evidence="4" id="KW-0067">ATP-binding</keyword>
<dbReference type="GO" id="GO:0070740">
    <property type="term" value="F:tubulin-glutamic acid ligase activity"/>
    <property type="evidence" value="ECO:0007669"/>
    <property type="project" value="TreeGrafter"/>
</dbReference>
<dbReference type="GO" id="GO:0036064">
    <property type="term" value="C:ciliary basal body"/>
    <property type="evidence" value="ECO:0007669"/>
    <property type="project" value="TreeGrafter"/>
</dbReference>
<evidence type="ECO:0000256" key="1">
    <source>
        <dbReference type="ARBA" id="ARBA00006820"/>
    </source>
</evidence>
<evidence type="ECO:0000313" key="5">
    <source>
        <dbReference type="Proteomes" id="UP000036681"/>
    </source>
</evidence>
<protein>
    <submittedName>
        <fullName evidence="6">Tubulin--tyrosine ligase-like protein 9</fullName>
    </submittedName>
</protein>
<dbReference type="Gene3D" id="3.30.470.20">
    <property type="entry name" value="ATP-grasp fold, B domain"/>
    <property type="match status" value="2"/>
</dbReference>
<organism evidence="5 6">
    <name type="scientific">Ascaris lumbricoides</name>
    <name type="common">Giant roundworm</name>
    <dbReference type="NCBI Taxonomy" id="6252"/>
    <lineage>
        <taxon>Eukaryota</taxon>
        <taxon>Metazoa</taxon>
        <taxon>Ecdysozoa</taxon>
        <taxon>Nematoda</taxon>
        <taxon>Chromadorea</taxon>
        <taxon>Rhabditida</taxon>
        <taxon>Spirurina</taxon>
        <taxon>Ascaridomorpha</taxon>
        <taxon>Ascaridoidea</taxon>
        <taxon>Ascarididae</taxon>
        <taxon>Ascaris</taxon>
    </lineage>
</organism>
<evidence type="ECO:0000313" key="6">
    <source>
        <dbReference type="WBParaSite" id="ALUE_0001495001-mRNA-1"/>
    </source>
</evidence>
<dbReference type="InterPro" id="IPR004344">
    <property type="entry name" value="TTL/TTLL_fam"/>
</dbReference>